<dbReference type="GO" id="GO:0005085">
    <property type="term" value="F:guanyl-nucleotide exchange factor activity"/>
    <property type="evidence" value="ECO:0007669"/>
    <property type="project" value="TreeGrafter"/>
</dbReference>
<keyword evidence="2" id="KW-0677">Repeat</keyword>
<dbReference type="PANTHER" id="PTHR45982:SF1">
    <property type="entry name" value="REGULATOR OF CHROMOSOME CONDENSATION"/>
    <property type="match status" value="1"/>
</dbReference>
<proteinExistence type="predicted"/>
<feature type="region of interest" description="Disordered" evidence="4">
    <location>
        <begin position="1"/>
        <end position="136"/>
    </location>
</feature>
<feature type="repeat" description="RCC1" evidence="3">
    <location>
        <begin position="448"/>
        <end position="511"/>
    </location>
</feature>
<dbReference type="OrthoDB" id="61110at2759"/>
<dbReference type="PROSITE" id="PS50012">
    <property type="entry name" value="RCC1_3"/>
    <property type="match status" value="5"/>
</dbReference>
<feature type="repeat" description="RCC1" evidence="3">
    <location>
        <begin position="279"/>
        <end position="331"/>
    </location>
</feature>
<reference evidence="7" key="1">
    <citation type="submission" date="2015-07" db="EMBL/GenBank/DDBJ databases">
        <authorList>
            <person name="Teixeira M.M."/>
            <person name="Souza R.C."/>
            <person name="Almeida L.G."/>
            <person name="Vicente V.A."/>
            <person name="de Hoog S."/>
            <person name="Bocca A.L."/>
            <person name="de Almeida S.R."/>
            <person name="Vasconcelos A.T."/>
            <person name="Felipe M.S."/>
        </authorList>
    </citation>
    <scope>NUCLEOTIDE SEQUENCE [LARGE SCALE GENOMIC DNA]</scope>
    <source>
        <strain evidence="7">KSF</strain>
    </source>
</reference>
<evidence type="ECO:0000313" key="6">
    <source>
        <dbReference type="EMBL" id="OCT51713.1"/>
    </source>
</evidence>
<organism evidence="6 7">
    <name type="scientific">Cladophialophora carrionii</name>
    <dbReference type="NCBI Taxonomy" id="86049"/>
    <lineage>
        <taxon>Eukaryota</taxon>
        <taxon>Fungi</taxon>
        <taxon>Dikarya</taxon>
        <taxon>Ascomycota</taxon>
        <taxon>Pezizomycotina</taxon>
        <taxon>Eurotiomycetes</taxon>
        <taxon>Chaetothyriomycetidae</taxon>
        <taxon>Chaetothyriales</taxon>
        <taxon>Herpotrichiellaceae</taxon>
        <taxon>Cladophialophora</taxon>
    </lineage>
</organism>
<feature type="compositionally biased region" description="Basic and acidic residues" evidence="4">
    <location>
        <begin position="102"/>
        <end position="114"/>
    </location>
</feature>
<evidence type="ECO:0000256" key="3">
    <source>
        <dbReference type="PROSITE-ProRule" id="PRU00235"/>
    </source>
</evidence>
<dbReference type="PANTHER" id="PTHR45982">
    <property type="entry name" value="REGULATOR OF CHROMOSOME CONDENSATION"/>
    <property type="match status" value="1"/>
</dbReference>
<protein>
    <submittedName>
        <fullName evidence="6">Protein pim1</fullName>
    </submittedName>
</protein>
<feature type="repeat" description="RCC1" evidence="3">
    <location>
        <begin position="332"/>
        <end position="385"/>
    </location>
</feature>
<dbReference type="VEuPathDB" id="FungiDB:CLCR_08328"/>
<name>A0A1C1CT84_9EURO</name>
<dbReference type="PROSITE" id="PS00625">
    <property type="entry name" value="RCC1_1"/>
    <property type="match status" value="1"/>
</dbReference>
<dbReference type="SUPFAM" id="SSF50985">
    <property type="entry name" value="RCC1/BLIP-II"/>
    <property type="match status" value="1"/>
</dbReference>
<evidence type="ECO:0000256" key="4">
    <source>
        <dbReference type="SAM" id="MobiDB-lite"/>
    </source>
</evidence>
<evidence type="ECO:0000256" key="1">
    <source>
        <dbReference type="ARBA" id="ARBA00022658"/>
    </source>
</evidence>
<feature type="compositionally biased region" description="Acidic residues" evidence="4">
    <location>
        <begin position="223"/>
        <end position="235"/>
    </location>
</feature>
<evidence type="ECO:0000313" key="7">
    <source>
        <dbReference type="Proteomes" id="UP000094526"/>
    </source>
</evidence>
<keyword evidence="7" id="KW-1185">Reference proteome</keyword>
<dbReference type="GO" id="GO:0005737">
    <property type="term" value="C:cytoplasm"/>
    <property type="evidence" value="ECO:0007669"/>
    <property type="project" value="TreeGrafter"/>
</dbReference>
<dbReference type="eggNOG" id="KOG1426">
    <property type="taxonomic scope" value="Eukaryota"/>
</dbReference>
<feature type="domain" description="RCC1-like" evidence="5">
    <location>
        <begin position="143"/>
        <end position="561"/>
    </location>
</feature>
<dbReference type="InterPro" id="IPR009091">
    <property type="entry name" value="RCC1/BLIP-II"/>
</dbReference>
<accession>A0A1C1CT84</accession>
<dbReference type="AlphaFoldDB" id="A0A1C1CT84"/>
<dbReference type="STRING" id="86049.A0A1C1CT84"/>
<evidence type="ECO:0000259" key="5">
    <source>
        <dbReference type="Pfam" id="PF25390"/>
    </source>
</evidence>
<feature type="repeat" description="RCC1" evidence="3">
    <location>
        <begin position="386"/>
        <end position="447"/>
    </location>
</feature>
<dbReference type="InterPro" id="IPR000408">
    <property type="entry name" value="Reg_chr_condens"/>
</dbReference>
<dbReference type="PRINTS" id="PR00633">
    <property type="entry name" value="RCCNDNSATION"/>
</dbReference>
<feature type="compositionally biased region" description="Low complexity" evidence="4">
    <location>
        <begin position="47"/>
        <end position="71"/>
    </location>
</feature>
<keyword evidence="1" id="KW-0344">Guanine-nucleotide releasing factor</keyword>
<dbReference type="InterPro" id="IPR058923">
    <property type="entry name" value="RCC1-like_dom"/>
</dbReference>
<dbReference type="VEuPathDB" id="FungiDB:G647_06386"/>
<dbReference type="InterPro" id="IPR051553">
    <property type="entry name" value="Ran_GTPase-activating"/>
</dbReference>
<dbReference type="Pfam" id="PF25390">
    <property type="entry name" value="WD40_RLD"/>
    <property type="match status" value="1"/>
</dbReference>
<comment type="caution">
    <text evidence="6">The sequence shown here is derived from an EMBL/GenBank/DDBJ whole genome shotgun (WGS) entry which is preliminary data.</text>
</comment>
<dbReference type="EMBL" id="LGRB01000009">
    <property type="protein sequence ID" value="OCT51713.1"/>
    <property type="molecule type" value="Genomic_DNA"/>
</dbReference>
<gene>
    <name evidence="6" type="primary">pim1</name>
    <name evidence="6" type="ORF">CLCR_08328</name>
</gene>
<dbReference type="Gene3D" id="2.130.10.30">
    <property type="entry name" value="Regulator of chromosome condensation 1/beta-lactamase-inhibitor protein II"/>
    <property type="match status" value="1"/>
</dbReference>
<feature type="repeat" description="RCC1" evidence="3">
    <location>
        <begin position="141"/>
        <end position="196"/>
    </location>
</feature>
<dbReference type="Proteomes" id="UP000094526">
    <property type="component" value="Unassembled WGS sequence"/>
</dbReference>
<evidence type="ECO:0000256" key="2">
    <source>
        <dbReference type="ARBA" id="ARBA00022737"/>
    </source>
</evidence>
<feature type="region of interest" description="Disordered" evidence="4">
    <location>
        <begin position="220"/>
        <end position="254"/>
    </location>
</feature>
<sequence length="577" mass="60800">MSGTRARKAAPAVANKAKTVKAKEVKKTTPEPPRMTRGRVGEEESPKASTKASASPKAAKAVPKASTAPAKKVTKRKAEDHVEDEPQVNGVKRPKVGTKPAPEVKEAEPPKRETAAPAKTTAAKKPKTAKAEINQPPTQKLSVFVFGEGSSGELGLGSAKGQTEVKRPRYNPNLGPDVGVVALSVGGMHTAALTYDNKILTWGVNDQGALGRDTAWEGGLRDVDEDEGSDSDSDSGSETAVNPRESTPGEVDLSGVPENVVFTQVACTDSATFALTTTGEVYGWGTFRSNEGIFGFDPTTLIQLRPKLINGLSKIVQLATGANHVLALQSNGAVFCWGSGQQNQLGRRILERRATNSLVPMAIGTLKKVDYVGAGAYNSFAVKQSGEVYSWGLNNFGQTGIPKEFDDSGNSKGNDVHMPIVVKTLGGKGKVTCIQGGSHHTVAVTDKNELLVWGRIDGNQSGLKVKELPEDDIVRDSAGLPRILVVPTQIPNIQAVTAAAGSDHCIAIDKNGKAWSWGFSTTYQTGQGVDDDIELATMIDNTAVRDKKLLWAGAGSQFSVVAGIPQPQVNGVNGHAS</sequence>